<comment type="caution">
    <text evidence="1">The sequence shown here is derived from an EMBL/GenBank/DDBJ whole genome shotgun (WGS) entry which is preliminary data.</text>
</comment>
<accession>A0A5J4V344</accession>
<proteinExistence type="predicted"/>
<name>A0A5J4V344_9EUKA</name>
<dbReference type="Proteomes" id="UP000324800">
    <property type="component" value="Unassembled WGS sequence"/>
</dbReference>
<organism evidence="1 2">
    <name type="scientific">Streblomastix strix</name>
    <dbReference type="NCBI Taxonomy" id="222440"/>
    <lineage>
        <taxon>Eukaryota</taxon>
        <taxon>Metamonada</taxon>
        <taxon>Preaxostyla</taxon>
        <taxon>Oxymonadida</taxon>
        <taxon>Streblomastigidae</taxon>
        <taxon>Streblomastix</taxon>
    </lineage>
</organism>
<reference evidence="1 2" key="1">
    <citation type="submission" date="2019-03" db="EMBL/GenBank/DDBJ databases">
        <title>Single cell metagenomics reveals metabolic interactions within the superorganism composed of flagellate Streblomastix strix and complex community of Bacteroidetes bacteria on its surface.</title>
        <authorList>
            <person name="Treitli S.C."/>
            <person name="Kolisko M."/>
            <person name="Husnik F."/>
            <person name="Keeling P."/>
            <person name="Hampl V."/>
        </authorList>
    </citation>
    <scope>NUCLEOTIDE SEQUENCE [LARGE SCALE GENOMIC DNA]</scope>
    <source>
        <strain evidence="1">ST1C</strain>
    </source>
</reference>
<dbReference type="EMBL" id="SNRW01010085">
    <property type="protein sequence ID" value="KAA6377047.1"/>
    <property type="molecule type" value="Genomic_DNA"/>
</dbReference>
<protein>
    <submittedName>
        <fullName evidence="1">Uncharacterized protein</fullName>
    </submittedName>
</protein>
<gene>
    <name evidence="1" type="ORF">EZS28_027428</name>
</gene>
<evidence type="ECO:0000313" key="2">
    <source>
        <dbReference type="Proteomes" id="UP000324800"/>
    </source>
</evidence>
<dbReference type="AlphaFoldDB" id="A0A5J4V344"/>
<sequence length="220" mass="24632">MFQTVGYFALLGLSRFSLLTIACTIGDYATSLMSENILKTTPKWVFNFRISSSAPFPHLFSLHVRALLNITSGLTLNTSSNSIFFSSIYLMSTCNPVLLYLPVSMLELTITLSTASQSNITLQNNPLNNSSPALCLSILQLSSILVGLIDSGEEITINTTINQGKKSRIRKIILRTRFGPCYPVRAMMEWLQVEECKQRVEEKIWWDYNKIKELGSIGCS</sequence>
<evidence type="ECO:0000313" key="1">
    <source>
        <dbReference type="EMBL" id="KAA6377047.1"/>
    </source>
</evidence>